<organism evidence="1 2">
    <name type="scientific">Apatococcus fuscideae</name>
    <dbReference type="NCBI Taxonomy" id="2026836"/>
    <lineage>
        <taxon>Eukaryota</taxon>
        <taxon>Viridiplantae</taxon>
        <taxon>Chlorophyta</taxon>
        <taxon>core chlorophytes</taxon>
        <taxon>Trebouxiophyceae</taxon>
        <taxon>Chlorellales</taxon>
        <taxon>Chlorellaceae</taxon>
        <taxon>Apatococcus</taxon>
    </lineage>
</organism>
<evidence type="ECO:0000313" key="1">
    <source>
        <dbReference type="EMBL" id="KAK9858831.1"/>
    </source>
</evidence>
<evidence type="ECO:0000313" key="2">
    <source>
        <dbReference type="Proteomes" id="UP001485043"/>
    </source>
</evidence>
<sequence>MLLRVCCGRAFALKSGSFRSQVQQTAVQVSFLLSSAGASFQWCFLPGVAQQALQAIGPVLDMRPLRRTFMSWHLPAVELLRSSMPDNLFIETYVWVM</sequence>
<dbReference type="EMBL" id="JALJOV010000909">
    <property type="protein sequence ID" value="KAK9858831.1"/>
    <property type="molecule type" value="Genomic_DNA"/>
</dbReference>
<gene>
    <name evidence="1" type="ORF">WJX84_005341</name>
</gene>
<reference evidence="1 2" key="1">
    <citation type="journal article" date="2024" name="Nat. Commun.">
        <title>Phylogenomics reveals the evolutionary origins of lichenization in chlorophyte algae.</title>
        <authorList>
            <person name="Puginier C."/>
            <person name="Libourel C."/>
            <person name="Otte J."/>
            <person name="Skaloud P."/>
            <person name="Haon M."/>
            <person name="Grisel S."/>
            <person name="Petersen M."/>
            <person name="Berrin J.G."/>
            <person name="Delaux P.M."/>
            <person name="Dal Grande F."/>
            <person name="Keller J."/>
        </authorList>
    </citation>
    <scope>NUCLEOTIDE SEQUENCE [LARGE SCALE GENOMIC DNA]</scope>
    <source>
        <strain evidence="1 2">SAG 2523</strain>
    </source>
</reference>
<dbReference type="AlphaFoldDB" id="A0AAW1SUA5"/>
<keyword evidence="2" id="KW-1185">Reference proteome</keyword>
<accession>A0AAW1SUA5</accession>
<comment type="caution">
    <text evidence="1">The sequence shown here is derived from an EMBL/GenBank/DDBJ whole genome shotgun (WGS) entry which is preliminary data.</text>
</comment>
<name>A0AAW1SUA5_9CHLO</name>
<dbReference type="Proteomes" id="UP001485043">
    <property type="component" value="Unassembled WGS sequence"/>
</dbReference>
<proteinExistence type="predicted"/>
<evidence type="ECO:0008006" key="3">
    <source>
        <dbReference type="Google" id="ProtNLM"/>
    </source>
</evidence>
<protein>
    <recommendedName>
        <fullName evidence="3">Secreted protein</fullName>
    </recommendedName>
</protein>